<sequence length="252" mass="27781">MGDNPVPFYRNNGVFSLNKNTDAMKILVTMLMAIAIISSAAAQCNQFYPIQNGSYWEMETYNGKGKLTGKNQQRVIQYNGTASGFTATINSTTLNEKGKELMKGDLELKCAGGTVYIDMRNFINEDQMKALQSYELKVESENLELPSALSVGQTLKNGTVTLTATNAPMPMKMTVNITDRKVEAKESVTTPAGTFDCYKITSKGTFKNQMGINMTFEFSTVEWLAPKVGMVKTESYNKNGKLNGSTVLTKRT</sequence>
<comment type="caution">
    <text evidence="3">The sequence shown here is derived from an EMBL/GenBank/DDBJ whole genome shotgun (WGS) entry which is preliminary data.</text>
</comment>
<organism evidence="3 4">
    <name type="scientific">Pseudochryseolinea flava</name>
    <dbReference type="NCBI Taxonomy" id="2059302"/>
    <lineage>
        <taxon>Bacteria</taxon>
        <taxon>Pseudomonadati</taxon>
        <taxon>Bacteroidota</taxon>
        <taxon>Cytophagia</taxon>
        <taxon>Cytophagales</taxon>
        <taxon>Fulvivirgaceae</taxon>
        <taxon>Pseudochryseolinea</taxon>
    </lineage>
</organism>
<dbReference type="InterPro" id="IPR049279">
    <property type="entry name" value="DUF3108-like"/>
</dbReference>
<gene>
    <name evidence="3" type="ORF">DQQ10_00855</name>
</gene>
<evidence type="ECO:0000313" key="4">
    <source>
        <dbReference type="Proteomes" id="UP000251889"/>
    </source>
</evidence>
<feature type="signal peptide" evidence="1">
    <location>
        <begin position="1"/>
        <end position="42"/>
    </location>
</feature>
<evidence type="ECO:0000313" key="3">
    <source>
        <dbReference type="EMBL" id="RAW02690.1"/>
    </source>
</evidence>
<keyword evidence="4" id="KW-1185">Reference proteome</keyword>
<evidence type="ECO:0000259" key="2">
    <source>
        <dbReference type="Pfam" id="PF21347"/>
    </source>
</evidence>
<feature type="chain" id="PRO_5016892669" description="DUF3108 domain-containing protein" evidence="1">
    <location>
        <begin position="43"/>
        <end position="252"/>
    </location>
</feature>
<keyword evidence="1" id="KW-0732">Signal</keyword>
<dbReference type="Proteomes" id="UP000251889">
    <property type="component" value="Unassembled WGS sequence"/>
</dbReference>
<accession>A0A364Y6X3</accession>
<protein>
    <recommendedName>
        <fullName evidence="2">DUF3108 domain-containing protein</fullName>
    </recommendedName>
</protein>
<dbReference type="EMBL" id="QMFY01000001">
    <property type="protein sequence ID" value="RAW02690.1"/>
    <property type="molecule type" value="Genomic_DNA"/>
</dbReference>
<evidence type="ECO:0000256" key="1">
    <source>
        <dbReference type="SAM" id="SignalP"/>
    </source>
</evidence>
<dbReference type="Pfam" id="PF21347">
    <property type="entry name" value="DUF3108_like"/>
    <property type="match status" value="1"/>
</dbReference>
<feature type="domain" description="DUF3108" evidence="2">
    <location>
        <begin position="51"/>
        <end position="248"/>
    </location>
</feature>
<reference evidence="3 4" key="1">
    <citation type="submission" date="2018-06" db="EMBL/GenBank/DDBJ databases">
        <title>Chryseolinea flavus sp. nov., a member of the phylum Bacteroidetes isolated from soil.</title>
        <authorList>
            <person name="Li Y."/>
            <person name="Wang J."/>
        </authorList>
    </citation>
    <scope>NUCLEOTIDE SEQUENCE [LARGE SCALE GENOMIC DNA]</scope>
    <source>
        <strain evidence="3 4">SDU1-6</strain>
    </source>
</reference>
<name>A0A364Y6X3_9BACT</name>
<dbReference type="Gene3D" id="2.40.360.20">
    <property type="match status" value="1"/>
</dbReference>
<proteinExistence type="predicted"/>
<dbReference type="AlphaFoldDB" id="A0A364Y6X3"/>